<dbReference type="InterPro" id="IPR035968">
    <property type="entry name" value="ATP_synth_F1_ATPase_gsu"/>
</dbReference>
<evidence type="ECO:0000256" key="3">
    <source>
        <dbReference type="ARBA" id="ARBA00007681"/>
    </source>
</evidence>
<dbReference type="EMBL" id="CP054140">
    <property type="protein sequence ID" value="QQG64861.1"/>
    <property type="molecule type" value="Genomic_DNA"/>
</dbReference>
<evidence type="ECO:0000256" key="4">
    <source>
        <dbReference type="ARBA" id="ARBA00022448"/>
    </source>
</evidence>
<evidence type="ECO:0000313" key="11">
    <source>
        <dbReference type="Proteomes" id="UP000596092"/>
    </source>
</evidence>
<dbReference type="CDD" id="cd12151">
    <property type="entry name" value="F1-ATPase_gamma"/>
    <property type="match status" value="1"/>
</dbReference>
<organism evidence="10 11">
    <name type="scientific">Desulfobulbus oligotrophicus</name>
    <dbReference type="NCBI Taxonomy" id="1909699"/>
    <lineage>
        <taxon>Bacteria</taxon>
        <taxon>Pseudomonadati</taxon>
        <taxon>Thermodesulfobacteriota</taxon>
        <taxon>Desulfobulbia</taxon>
        <taxon>Desulfobulbales</taxon>
        <taxon>Desulfobulbaceae</taxon>
        <taxon>Desulfobulbus</taxon>
    </lineage>
</organism>
<dbReference type="GO" id="GO:0045259">
    <property type="term" value="C:proton-transporting ATP synthase complex"/>
    <property type="evidence" value="ECO:0007669"/>
    <property type="project" value="UniProtKB-KW"/>
</dbReference>
<keyword evidence="6" id="KW-0406">Ion transport</keyword>
<evidence type="ECO:0000256" key="2">
    <source>
        <dbReference type="ARBA" id="ARBA00004170"/>
    </source>
</evidence>
<dbReference type="Gene3D" id="3.40.1380.10">
    <property type="match status" value="1"/>
</dbReference>
<gene>
    <name evidence="10" type="ORF">HP555_02775</name>
</gene>
<evidence type="ECO:0000256" key="1">
    <source>
        <dbReference type="ARBA" id="ARBA00003456"/>
    </source>
</evidence>
<comment type="similarity">
    <text evidence="3">Belongs to the ATPase gamma chain family.</text>
</comment>
<evidence type="ECO:0000256" key="7">
    <source>
        <dbReference type="ARBA" id="ARBA00023136"/>
    </source>
</evidence>
<evidence type="ECO:0000256" key="6">
    <source>
        <dbReference type="ARBA" id="ARBA00023065"/>
    </source>
</evidence>
<dbReference type="PRINTS" id="PR00126">
    <property type="entry name" value="ATPASEGAMMA"/>
</dbReference>
<evidence type="ECO:0000256" key="5">
    <source>
        <dbReference type="ARBA" id="ARBA00022781"/>
    </source>
</evidence>
<dbReference type="AlphaFoldDB" id="A0A7T5VBP2"/>
<keyword evidence="4" id="KW-0813">Transport</keyword>
<dbReference type="NCBIfam" id="TIGR03323">
    <property type="entry name" value="alt_F1F0_F1_gam"/>
    <property type="match status" value="1"/>
</dbReference>
<dbReference type="PANTHER" id="PTHR11693:SF22">
    <property type="entry name" value="ATP SYNTHASE SUBUNIT GAMMA, MITOCHONDRIAL"/>
    <property type="match status" value="1"/>
</dbReference>
<keyword evidence="11" id="KW-1185">Reference proteome</keyword>
<dbReference type="InterPro" id="IPR000131">
    <property type="entry name" value="ATP_synth_F1_gsu"/>
</dbReference>
<comment type="subcellular location">
    <subcellularLocation>
        <location evidence="2">Membrane</location>
        <topology evidence="2">Peripheral membrane protein</topology>
    </subcellularLocation>
</comment>
<keyword evidence="7" id="KW-0472">Membrane</keyword>
<keyword evidence="5" id="KW-0375">Hydrogen ion transport</keyword>
<dbReference type="Gene3D" id="1.10.287.80">
    <property type="entry name" value="ATP synthase, gamma subunit, helix hairpin domain"/>
    <property type="match status" value="1"/>
</dbReference>
<reference evidence="10 11" key="1">
    <citation type="submission" date="2020-05" db="EMBL/GenBank/DDBJ databases">
        <title>Complete genome of Desulfobulbus oligotrophicus.</title>
        <authorList>
            <person name="Podar M."/>
        </authorList>
    </citation>
    <scope>NUCLEOTIDE SEQUENCE [LARGE SCALE GENOMIC DNA]</scope>
    <source>
        <strain evidence="10 11">Prop6</strain>
    </source>
</reference>
<dbReference type="Proteomes" id="UP000596092">
    <property type="component" value="Chromosome"/>
</dbReference>
<evidence type="ECO:0000256" key="9">
    <source>
        <dbReference type="ARBA" id="ARBA00023310"/>
    </source>
</evidence>
<dbReference type="Pfam" id="PF00231">
    <property type="entry name" value="ATP-synt"/>
    <property type="match status" value="1"/>
</dbReference>
<dbReference type="InterPro" id="IPR017709">
    <property type="entry name" value="Alt_ATP_synth_F1_gsu"/>
</dbReference>
<keyword evidence="9" id="KW-0066">ATP synthesis</keyword>
<sequence>MSRNLESMRRRISTAEDLYGVVRVMKAMAASSVRQYEAAVESLAEYNRTIEAGLQIALRHRPESIAPEVAVGMRTMVVVFGSDQGMCGAFNEQVTAFALKQLDTLGNERGDTAVLVVGARAAGRLEDAGCTLVQRLSMPSSIAGVSPAVHNLLLAVEALRFSDNIDRLLVIHHRPGAFTDSRLQVLQLLPVDRAWLDHLANRDWNSRSLPTFSIQWRELFSSLIRQHLFVALYRAFAESLASENASRLASMQAAERNIEGHLRQLQLDYHQGRQESIQAELLDIVAGFETLTEDEERPPGL</sequence>
<dbReference type="PANTHER" id="PTHR11693">
    <property type="entry name" value="ATP SYNTHASE GAMMA CHAIN"/>
    <property type="match status" value="1"/>
</dbReference>
<comment type="function">
    <text evidence="1">Produces ATP from ADP in the presence of a proton gradient across the membrane. The gamma chain is believed to be important in regulating ATPase activity and the flow of protons through the CF(0) complex.</text>
</comment>
<evidence type="ECO:0000313" key="10">
    <source>
        <dbReference type="EMBL" id="QQG64861.1"/>
    </source>
</evidence>
<protein>
    <submittedName>
        <fullName evidence="10">F0F1 ATP synthase subunit gamma</fullName>
    </submittedName>
</protein>
<dbReference type="KEGG" id="dog:HP555_02775"/>
<keyword evidence="8" id="KW-0139">CF(1)</keyword>
<dbReference type="SUPFAM" id="SSF52943">
    <property type="entry name" value="ATP synthase (F1-ATPase), gamma subunit"/>
    <property type="match status" value="1"/>
</dbReference>
<proteinExistence type="inferred from homology"/>
<dbReference type="RefSeq" id="WP_199263693.1">
    <property type="nucleotide sequence ID" value="NZ_CP054140.1"/>
</dbReference>
<dbReference type="GO" id="GO:0046933">
    <property type="term" value="F:proton-transporting ATP synthase activity, rotational mechanism"/>
    <property type="evidence" value="ECO:0007669"/>
    <property type="project" value="InterPro"/>
</dbReference>
<accession>A0A7T5VBP2</accession>
<evidence type="ECO:0000256" key="8">
    <source>
        <dbReference type="ARBA" id="ARBA00023196"/>
    </source>
</evidence>
<name>A0A7T5VBP2_9BACT</name>